<proteinExistence type="predicted"/>
<accession>A0A179FTR4</accession>
<dbReference type="GeneID" id="28857659"/>
<dbReference type="RefSeq" id="XP_018145896.1">
    <property type="nucleotide sequence ID" value="XM_018293665.1"/>
</dbReference>
<keyword evidence="3" id="KW-1185">Reference proteome</keyword>
<dbReference type="KEGG" id="pchm:VFPPC_15912"/>
<dbReference type="AlphaFoldDB" id="A0A179FTR4"/>
<evidence type="ECO:0000256" key="1">
    <source>
        <dbReference type="SAM" id="MobiDB-lite"/>
    </source>
</evidence>
<name>A0A179FTR4_METCM</name>
<evidence type="ECO:0000313" key="3">
    <source>
        <dbReference type="Proteomes" id="UP000078397"/>
    </source>
</evidence>
<comment type="caution">
    <text evidence="2">The sequence shown here is derived from an EMBL/GenBank/DDBJ whole genome shotgun (WGS) entry which is preliminary data.</text>
</comment>
<reference evidence="2 3" key="1">
    <citation type="journal article" date="2016" name="PLoS Pathog.">
        <title>Biosynthesis of antibiotic leucinostatins in bio-control fungus Purpureocillium lilacinum and their inhibition on phytophthora revealed by genome mining.</title>
        <authorList>
            <person name="Wang G."/>
            <person name="Liu Z."/>
            <person name="Lin R."/>
            <person name="Li E."/>
            <person name="Mao Z."/>
            <person name="Ling J."/>
            <person name="Yang Y."/>
            <person name="Yin W.B."/>
            <person name="Xie B."/>
        </authorList>
    </citation>
    <scope>NUCLEOTIDE SEQUENCE [LARGE SCALE GENOMIC DNA]</scope>
    <source>
        <strain evidence="2">170</strain>
    </source>
</reference>
<organism evidence="2 3">
    <name type="scientific">Pochonia chlamydosporia 170</name>
    <dbReference type="NCBI Taxonomy" id="1380566"/>
    <lineage>
        <taxon>Eukaryota</taxon>
        <taxon>Fungi</taxon>
        <taxon>Dikarya</taxon>
        <taxon>Ascomycota</taxon>
        <taxon>Pezizomycotina</taxon>
        <taxon>Sordariomycetes</taxon>
        <taxon>Hypocreomycetidae</taxon>
        <taxon>Hypocreales</taxon>
        <taxon>Clavicipitaceae</taxon>
        <taxon>Pochonia</taxon>
    </lineage>
</organism>
<sequence length="139" mass="15211">MNPRFSADSENIVSAIVGRREAQCEANRSSGMYLAPEQQILDRCIGPTEGPGRCPHFTLKNSGSSGFLVDAVPREQQCCPPAHKLTNSQAQRGHGEQARPMRRGVTTGGSDANRGMSMTLIERCSESFSFDPSHFRVKE</sequence>
<dbReference type="EMBL" id="LSBJ02000003">
    <property type="protein sequence ID" value="OAQ69046.1"/>
    <property type="molecule type" value="Genomic_DNA"/>
</dbReference>
<protein>
    <submittedName>
        <fullName evidence="2">Uncharacterized protein</fullName>
    </submittedName>
</protein>
<dbReference type="Proteomes" id="UP000078397">
    <property type="component" value="Unassembled WGS sequence"/>
</dbReference>
<feature type="region of interest" description="Disordered" evidence="1">
    <location>
        <begin position="81"/>
        <end position="114"/>
    </location>
</feature>
<evidence type="ECO:0000313" key="2">
    <source>
        <dbReference type="EMBL" id="OAQ69046.1"/>
    </source>
</evidence>
<gene>
    <name evidence="2" type="ORF">VFPPC_15912</name>
</gene>